<dbReference type="Proteomes" id="UP000093044">
    <property type="component" value="Chromosome"/>
</dbReference>
<keyword evidence="2" id="KW-1185">Reference proteome</keyword>
<dbReference type="RefSeq" id="WP_066745269.1">
    <property type="nucleotide sequence ID" value="NZ_CALCLR010000102.1"/>
</dbReference>
<dbReference type="AlphaFoldDB" id="A0A1B2I5M7"/>
<dbReference type="GeneID" id="83058075"/>
<evidence type="ECO:0000313" key="2">
    <source>
        <dbReference type="Proteomes" id="UP000093044"/>
    </source>
</evidence>
<organism evidence="1 2">
    <name type="scientific">Cloacibacillus porcorum</name>
    <dbReference type="NCBI Taxonomy" id="1197717"/>
    <lineage>
        <taxon>Bacteria</taxon>
        <taxon>Thermotogati</taxon>
        <taxon>Synergistota</taxon>
        <taxon>Synergistia</taxon>
        <taxon>Synergistales</taxon>
        <taxon>Synergistaceae</taxon>
        <taxon>Cloacibacillus</taxon>
    </lineage>
</organism>
<reference evidence="1" key="1">
    <citation type="submission" date="2016-08" db="EMBL/GenBank/DDBJ databases">
        <title>Complete genome of Cloacibacillus porcorum.</title>
        <authorList>
            <person name="Looft T."/>
            <person name="Bayles D.O."/>
            <person name="Alt D.P."/>
        </authorList>
    </citation>
    <scope>NUCLEOTIDE SEQUENCE [LARGE SCALE GENOMIC DNA]</scope>
    <source>
        <strain evidence="1">CL-84</strain>
    </source>
</reference>
<evidence type="ECO:0000313" key="1">
    <source>
        <dbReference type="EMBL" id="ANZ45278.1"/>
    </source>
</evidence>
<dbReference type="STRING" id="1197717.BED41_09465"/>
<accession>A0A1B2I5M7</accession>
<sequence length="77" mass="9026">MKRIPKITQENVHIFIPYKVAAIARRLNKDKNMPLNRAVAEFYNSVTYAMLEKEDTKYWYESPAQLYADFVAAHGDM</sequence>
<name>A0A1B2I5M7_9BACT</name>
<dbReference type="OrthoDB" id="1094481at2"/>
<gene>
    <name evidence="1" type="ORF">BED41_09465</name>
</gene>
<dbReference type="EMBL" id="CP016757">
    <property type="protein sequence ID" value="ANZ45278.1"/>
    <property type="molecule type" value="Genomic_DNA"/>
</dbReference>
<protein>
    <submittedName>
        <fullName evidence="1">Uncharacterized protein</fullName>
    </submittedName>
</protein>
<dbReference type="KEGG" id="cpor:BED41_09465"/>
<proteinExistence type="predicted"/>